<evidence type="ECO:0000313" key="8">
    <source>
        <dbReference type="EMBL" id="TRX99408.1"/>
    </source>
</evidence>
<comment type="similarity">
    <text evidence="2">Belongs to the class-I pyridoxal-phosphate-dependent aminotransferase family.</text>
</comment>
<dbReference type="Proteomes" id="UP000315938">
    <property type="component" value="Unassembled WGS sequence"/>
</dbReference>
<dbReference type="GO" id="GO:0008483">
    <property type="term" value="F:transaminase activity"/>
    <property type="evidence" value="ECO:0007669"/>
    <property type="project" value="UniProtKB-KW"/>
</dbReference>
<dbReference type="InterPro" id="IPR015422">
    <property type="entry name" value="PyrdxlP-dep_Trfase_small"/>
</dbReference>
<dbReference type="Gene3D" id="3.40.640.10">
    <property type="entry name" value="Type I PLP-dependent aspartate aminotransferase-like (Major domain)"/>
    <property type="match status" value="1"/>
</dbReference>
<dbReference type="SUPFAM" id="SSF53383">
    <property type="entry name" value="PLP-dependent transferases"/>
    <property type="match status" value="1"/>
</dbReference>
<evidence type="ECO:0000256" key="4">
    <source>
        <dbReference type="ARBA" id="ARBA00022576"/>
    </source>
</evidence>
<dbReference type="RefSeq" id="WP_012241996.1">
    <property type="nucleotide sequence ID" value="NZ_JACAOE010000002.1"/>
</dbReference>
<dbReference type="PANTHER" id="PTHR11879">
    <property type="entry name" value="ASPARTATE AMINOTRANSFERASE"/>
    <property type="match status" value="1"/>
</dbReference>
<reference evidence="8 9" key="1">
    <citation type="submission" date="2019-07" db="EMBL/GenBank/DDBJ databases">
        <title>Genome sequence of Acholeplasma laidlawii strain with increased resistance to erythromycin.</title>
        <authorList>
            <person name="Medvedeva E.S."/>
            <person name="Baranova N.B."/>
            <person name="Siniagina M.N."/>
            <person name="Mouzykantov A."/>
            <person name="Chernova O.A."/>
            <person name="Chernov V.M."/>
        </authorList>
    </citation>
    <scope>NUCLEOTIDE SEQUENCE [LARGE SCALE GENOMIC DNA]</scope>
    <source>
        <strain evidence="8 9">PG8REry</strain>
    </source>
</reference>
<comment type="cofactor">
    <cofactor evidence="1">
        <name>pyridoxal 5'-phosphate</name>
        <dbReference type="ChEBI" id="CHEBI:597326"/>
    </cofactor>
</comment>
<evidence type="ECO:0000256" key="2">
    <source>
        <dbReference type="ARBA" id="ARBA00007441"/>
    </source>
</evidence>
<dbReference type="InterPro" id="IPR015424">
    <property type="entry name" value="PyrdxlP-dep_Trfase"/>
</dbReference>
<comment type="subunit">
    <text evidence="3">Homodimer.</text>
</comment>
<evidence type="ECO:0000256" key="1">
    <source>
        <dbReference type="ARBA" id="ARBA00001933"/>
    </source>
</evidence>
<feature type="domain" description="Aminotransferase class I/classII large" evidence="7">
    <location>
        <begin position="23"/>
        <end position="387"/>
    </location>
</feature>
<dbReference type="Gene3D" id="3.90.1150.10">
    <property type="entry name" value="Aspartate Aminotransferase, domain 1"/>
    <property type="match status" value="1"/>
</dbReference>
<comment type="caution">
    <text evidence="8">The sequence shown here is derived from an EMBL/GenBank/DDBJ whole genome shotgun (WGS) entry which is preliminary data.</text>
</comment>
<sequence length="393" mass="44387">MSKIDILKIAKSAQIAKSKNEHVIDATIGMFYNDDSKLIIPAVEKAYYDLDLLDAFKYGATDGGPMFVENVIDWVLDDKRKSVEEKFLIGALSTPGGSGAISLIFNTYGHVGDKVLVPNLRWRYEYFLNAAKLKVHEHNMFKGDGFDLEDFKTQLNYLTSIQKRVIVVINDPCHNPTGFSLSDKEWQSIIEILNSFDKNELILVYDIAYFDYDPKGFKNARNNFLAFKQLKPHVQVLTAFSASKSFAMYGVRLGGLLGLFHTKEQQAFFKVHVLEDALGKWSTAPSVGVGIFNKLATKKDEYVQYLITLTSTLKQRGEIFIKEALENNLDIYPYRGGFFVLVKSNNPEKDYEKLIDDNIYLIPMEKGLRVALCGITTKEVIGLAKRIKNVVGA</sequence>
<dbReference type="GeneID" id="41338226"/>
<dbReference type="InterPro" id="IPR015421">
    <property type="entry name" value="PyrdxlP-dep_Trfase_major"/>
</dbReference>
<gene>
    <name evidence="8" type="ORF">FNV44_06815</name>
</gene>
<dbReference type="CDD" id="cd00609">
    <property type="entry name" value="AAT_like"/>
    <property type="match status" value="1"/>
</dbReference>
<accession>A0A553IGT1</accession>
<organism evidence="8 9">
    <name type="scientific">Acholeplasma laidlawii</name>
    <dbReference type="NCBI Taxonomy" id="2148"/>
    <lineage>
        <taxon>Bacteria</taxon>
        <taxon>Bacillati</taxon>
        <taxon>Mycoplasmatota</taxon>
        <taxon>Mollicutes</taxon>
        <taxon>Acholeplasmatales</taxon>
        <taxon>Acholeplasmataceae</taxon>
        <taxon>Acholeplasma</taxon>
    </lineage>
</organism>
<evidence type="ECO:0000256" key="6">
    <source>
        <dbReference type="ARBA" id="ARBA00022898"/>
    </source>
</evidence>
<dbReference type="GO" id="GO:0006520">
    <property type="term" value="P:amino acid metabolic process"/>
    <property type="evidence" value="ECO:0007669"/>
    <property type="project" value="InterPro"/>
</dbReference>
<dbReference type="InterPro" id="IPR000796">
    <property type="entry name" value="Asp_trans"/>
</dbReference>
<dbReference type="GO" id="GO:0042802">
    <property type="term" value="F:identical protein binding"/>
    <property type="evidence" value="ECO:0007669"/>
    <property type="project" value="TreeGrafter"/>
</dbReference>
<protein>
    <submittedName>
        <fullName evidence="8">Aminotransferase class I/II-fold pyridoxal phosphate-dependent enzyme</fullName>
    </submittedName>
</protein>
<proteinExistence type="inferred from homology"/>
<dbReference type="EMBL" id="VKID01000002">
    <property type="protein sequence ID" value="TRX99408.1"/>
    <property type="molecule type" value="Genomic_DNA"/>
</dbReference>
<dbReference type="PANTHER" id="PTHR11879:SF22">
    <property type="entry name" value="ASPARTATE AMINOTRANSFERASE, MITOCHONDRIAL"/>
    <property type="match status" value="1"/>
</dbReference>
<keyword evidence="6" id="KW-0663">Pyridoxal phosphate</keyword>
<name>A0A553IGT1_ACHLA</name>
<dbReference type="GO" id="GO:0030170">
    <property type="term" value="F:pyridoxal phosphate binding"/>
    <property type="evidence" value="ECO:0007669"/>
    <property type="project" value="InterPro"/>
</dbReference>
<dbReference type="Pfam" id="PF00155">
    <property type="entry name" value="Aminotran_1_2"/>
    <property type="match status" value="1"/>
</dbReference>
<evidence type="ECO:0000259" key="7">
    <source>
        <dbReference type="Pfam" id="PF00155"/>
    </source>
</evidence>
<keyword evidence="4 8" id="KW-0032">Aminotransferase</keyword>
<evidence type="ECO:0000256" key="5">
    <source>
        <dbReference type="ARBA" id="ARBA00022679"/>
    </source>
</evidence>
<evidence type="ECO:0000313" key="9">
    <source>
        <dbReference type="Proteomes" id="UP000315938"/>
    </source>
</evidence>
<keyword evidence="5 8" id="KW-0808">Transferase</keyword>
<dbReference type="AlphaFoldDB" id="A0A553IGT1"/>
<evidence type="ECO:0000256" key="3">
    <source>
        <dbReference type="ARBA" id="ARBA00011738"/>
    </source>
</evidence>
<dbReference type="InterPro" id="IPR004839">
    <property type="entry name" value="Aminotransferase_I/II_large"/>
</dbReference>